<reference evidence="3" key="1">
    <citation type="submission" date="2017-04" db="EMBL/GenBank/DDBJ databases">
        <authorList>
            <person name="Varghese N."/>
            <person name="Submissions S."/>
        </authorList>
    </citation>
    <scope>NUCLEOTIDE SEQUENCE [LARGE SCALE GENOMIC DNA]</scope>
    <source>
        <strain evidence="3">B4P</strain>
    </source>
</reference>
<evidence type="ECO:0000313" key="3">
    <source>
        <dbReference type="Proteomes" id="UP000192903"/>
    </source>
</evidence>
<dbReference type="RefSeq" id="WP_085420389.1">
    <property type="nucleotide sequence ID" value="NZ_FXAF01000002.1"/>
</dbReference>
<dbReference type="Pfam" id="PF11154">
    <property type="entry name" value="DUF2934"/>
    <property type="match status" value="1"/>
</dbReference>
<accession>A0A1X7D406</accession>
<evidence type="ECO:0000256" key="1">
    <source>
        <dbReference type="SAM" id="MobiDB-lite"/>
    </source>
</evidence>
<feature type="region of interest" description="Disordered" evidence="1">
    <location>
        <begin position="45"/>
        <end position="134"/>
    </location>
</feature>
<feature type="compositionally biased region" description="Basic residues" evidence="1">
    <location>
        <begin position="125"/>
        <end position="134"/>
    </location>
</feature>
<evidence type="ECO:0008006" key="4">
    <source>
        <dbReference type="Google" id="ProtNLM"/>
    </source>
</evidence>
<keyword evidence="3" id="KW-1185">Reference proteome</keyword>
<sequence length="134" mass="13986">MADSEEDWIKKRAYALWEEEGYPAGKDREHWERAKLEYATLKPVASNAAPVIRRRKSAAEAAPAKAGPKTKAVSPKTAAKAAAPRAAASKTAAPKTAASKTAAAPAKTASKTPAAIPASAEPAKKRSRKVPAGE</sequence>
<gene>
    <name evidence="2" type="ORF">SAMN02982989_5000</name>
</gene>
<proteinExistence type="predicted"/>
<feature type="compositionally biased region" description="Low complexity" evidence="1">
    <location>
        <begin position="59"/>
        <end position="120"/>
    </location>
</feature>
<name>A0A1X7D406_9HYPH</name>
<evidence type="ECO:0000313" key="2">
    <source>
        <dbReference type="EMBL" id="SMF08473.1"/>
    </source>
</evidence>
<dbReference type="Proteomes" id="UP000192903">
    <property type="component" value="Unassembled WGS sequence"/>
</dbReference>
<dbReference type="AlphaFoldDB" id="A0A1X7D406"/>
<dbReference type="EMBL" id="FXAF01000002">
    <property type="protein sequence ID" value="SMF08473.1"/>
    <property type="molecule type" value="Genomic_DNA"/>
</dbReference>
<organism evidence="2 3">
    <name type="scientific">Xaviernesmea oryzae</name>
    <dbReference type="NCBI Taxonomy" id="464029"/>
    <lineage>
        <taxon>Bacteria</taxon>
        <taxon>Pseudomonadati</taxon>
        <taxon>Pseudomonadota</taxon>
        <taxon>Alphaproteobacteria</taxon>
        <taxon>Hyphomicrobiales</taxon>
        <taxon>Rhizobiaceae</taxon>
        <taxon>Rhizobium/Agrobacterium group</taxon>
        <taxon>Xaviernesmea</taxon>
    </lineage>
</organism>
<dbReference type="InterPro" id="IPR021327">
    <property type="entry name" value="DUF2934"/>
</dbReference>
<protein>
    <recommendedName>
        <fullName evidence="4">DUF2934 domain-containing protein</fullName>
    </recommendedName>
</protein>
<dbReference type="OrthoDB" id="9811127at2"/>